<dbReference type="PANTHER" id="PTHR43649:SF11">
    <property type="entry name" value="ABC TRANSPORTER SUBSTRATE-BINDING PROTEIN YESO-RELATED"/>
    <property type="match status" value="1"/>
</dbReference>
<gene>
    <name evidence="2" type="ORF">BBD42_13995</name>
</gene>
<reference evidence="2" key="1">
    <citation type="submission" date="2016-08" db="EMBL/GenBank/DDBJ databases">
        <title>Complete Genome Seqeunce of Paenibacillus sp. BIHB 4019 from tea rhizoplane.</title>
        <authorList>
            <person name="Thakur R."/>
            <person name="Swarnkar M.K."/>
            <person name="Gulati A."/>
        </authorList>
    </citation>
    <scope>NUCLEOTIDE SEQUENCE [LARGE SCALE GENOMIC DNA]</scope>
    <source>
        <strain evidence="2">BIHB4019</strain>
    </source>
</reference>
<name>A0A1B2DIE1_9BACL</name>
<evidence type="ECO:0000256" key="1">
    <source>
        <dbReference type="SAM" id="SignalP"/>
    </source>
</evidence>
<dbReference type="Pfam" id="PF01547">
    <property type="entry name" value="SBP_bac_1"/>
    <property type="match status" value="1"/>
</dbReference>
<dbReference type="Gene3D" id="3.40.190.10">
    <property type="entry name" value="Periplasmic binding protein-like II"/>
    <property type="match status" value="2"/>
</dbReference>
<organism evidence="2">
    <name type="scientific">Paenibacillus sp. BIHB 4019</name>
    <dbReference type="NCBI Taxonomy" id="1870819"/>
    <lineage>
        <taxon>Bacteria</taxon>
        <taxon>Bacillati</taxon>
        <taxon>Bacillota</taxon>
        <taxon>Bacilli</taxon>
        <taxon>Bacillales</taxon>
        <taxon>Paenibacillaceae</taxon>
        <taxon>Paenibacillus</taxon>
    </lineage>
</organism>
<keyword evidence="1" id="KW-0732">Signal</keyword>
<protein>
    <recommendedName>
        <fullName evidence="3">Sugar ABC transporter substrate-binding protein</fullName>
    </recommendedName>
</protein>
<dbReference type="InterPro" id="IPR006059">
    <property type="entry name" value="SBP"/>
</dbReference>
<feature type="signal peptide" evidence="1">
    <location>
        <begin position="1"/>
        <end position="27"/>
    </location>
</feature>
<evidence type="ECO:0008006" key="3">
    <source>
        <dbReference type="Google" id="ProtNLM"/>
    </source>
</evidence>
<accession>A0A1B2DIE1</accession>
<dbReference type="PROSITE" id="PS51257">
    <property type="entry name" value="PROKAR_LIPOPROTEIN"/>
    <property type="match status" value="1"/>
</dbReference>
<sequence>MKTAHKIRFIILTVVIVALIATGCTNEGVTTQSEATENGQKTLKVYWWGNDGRRERTLKVIDLFEKQYPNIKVEPVDATNGDYWTLLAMKAADQDFPDVIQMDYKYIDEFAKRKLILPLDDLAASGKLDLSDLDASSRTTGTIDDKLYGVVTGINALSMMYNPEIFEKAGVPVPEASYTYEDFIQTARELKEKINEPDFVPIGTDSLDFAYYLRQRGASYYSKDGSSLGYDKDEYLSDFFTMEKMLIDEGLMASAALLKDRSADKDALIANQLAAFHRLTSNNVVSFTNLSGKALKLLPLPAFKGGSEGNYVKPSMYFSISAYTKLQDEAALFVDFFFNNFEANEILLGERGVPATAKVREHLLSTMKETDKEQYTYMGEVEKNSSPLDPPVPLTSTSINTLFTKIRNQTLLGQITPVEAAKQFRDGANEIFADAAS</sequence>
<dbReference type="RefSeq" id="WP_099518657.1">
    <property type="nucleotide sequence ID" value="NZ_CP016808.1"/>
</dbReference>
<dbReference type="InterPro" id="IPR050490">
    <property type="entry name" value="Bact_solute-bd_prot1"/>
</dbReference>
<evidence type="ECO:0000313" key="2">
    <source>
        <dbReference type="EMBL" id="ANY67459.1"/>
    </source>
</evidence>
<dbReference type="AlphaFoldDB" id="A0A1B2DIE1"/>
<dbReference type="EMBL" id="CP016808">
    <property type="protein sequence ID" value="ANY67459.1"/>
    <property type="molecule type" value="Genomic_DNA"/>
</dbReference>
<dbReference type="SUPFAM" id="SSF53850">
    <property type="entry name" value="Periplasmic binding protein-like II"/>
    <property type="match status" value="1"/>
</dbReference>
<proteinExistence type="predicted"/>
<feature type="chain" id="PRO_5038589475" description="Sugar ABC transporter substrate-binding protein" evidence="1">
    <location>
        <begin position="28"/>
        <end position="437"/>
    </location>
</feature>
<dbReference type="PANTHER" id="PTHR43649">
    <property type="entry name" value="ARABINOSE-BINDING PROTEIN-RELATED"/>
    <property type="match status" value="1"/>
</dbReference>